<reference evidence="3 4" key="1">
    <citation type="journal article" date="2024" name="Ann. Entomol. Soc. Am.">
        <title>Genomic analyses of the southern and eastern yellowjacket wasps (Hymenoptera: Vespidae) reveal evolutionary signatures of social life.</title>
        <authorList>
            <person name="Catto M.A."/>
            <person name="Caine P.B."/>
            <person name="Orr S.E."/>
            <person name="Hunt B.G."/>
            <person name="Goodisman M.A.D."/>
        </authorList>
    </citation>
    <scope>NUCLEOTIDE SEQUENCE [LARGE SCALE GENOMIC DNA]</scope>
    <source>
        <strain evidence="3">233</strain>
        <tissue evidence="3">Head and thorax</tissue>
    </source>
</reference>
<evidence type="ECO:0000256" key="2">
    <source>
        <dbReference type="SAM" id="Phobius"/>
    </source>
</evidence>
<comment type="caution">
    <text evidence="3">The sequence shown here is derived from an EMBL/GenBank/DDBJ whole genome shotgun (WGS) entry which is preliminary data.</text>
</comment>
<protein>
    <submittedName>
        <fullName evidence="3">Uncharacterized protein</fullName>
    </submittedName>
</protein>
<name>A0ABD2C5U5_VESSQ</name>
<dbReference type="EMBL" id="JAUDFV010000020">
    <property type="protein sequence ID" value="KAL2740431.1"/>
    <property type="molecule type" value="Genomic_DNA"/>
</dbReference>
<gene>
    <name evidence="3" type="ORF">V1478_000572</name>
</gene>
<evidence type="ECO:0000313" key="3">
    <source>
        <dbReference type="EMBL" id="KAL2740431.1"/>
    </source>
</evidence>
<evidence type="ECO:0000313" key="4">
    <source>
        <dbReference type="Proteomes" id="UP001607302"/>
    </source>
</evidence>
<accession>A0ABD2C5U5</accession>
<keyword evidence="4" id="KW-1185">Reference proteome</keyword>
<dbReference type="Proteomes" id="UP001607302">
    <property type="component" value="Unassembled WGS sequence"/>
</dbReference>
<keyword evidence="2" id="KW-0472">Membrane</keyword>
<proteinExistence type="predicted"/>
<keyword evidence="2" id="KW-0812">Transmembrane</keyword>
<feature type="non-terminal residue" evidence="3">
    <location>
        <position position="1"/>
    </location>
</feature>
<feature type="transmembrane region" description="Helical" evidence="2">
    <location>
        <begin position="390"/>
        <end position="416"/>
    </location>
</feature>
<feature type="region of interest" description="Disordered" evidence="1">
    <location>
        <begin position="335"/>
        <end position="374"/>
    </location>
</feature>
<feature type="compositionally biased region" description="Gly residues" evidence="1">
    <location>
        <begin position="444"/>
        <end position="465"/>
    </location>
</feature>
<evidence type="ECO:0000256" key="1">
    <source>
        <dbReference type="SAM" id="MobiDB-lite"/>
    </source>
</evidence>
<organism evidence="3 4">
    <name type="scientific">Vespula squamosa</name>
    <name type="common">Southern yellow jacket</name>
    <name type="synonym">Wasp</name>
    <dbReference type="NCBI Taxonomy" id="30214"/>
    <lineage>
        <taxon>Eukaryota</taxon>
        <taxon>Metazoa</taxon>
        <taxon>Ecdysozoa</taxon>
        <taxon>Arthropoda</taxon>
        <taxon>Hexapoda</taxon>
        <taxon>Insecta</taxon>
        <taxon>Pterygota</taxon>
        <taxon>Neoptera</taxon>
        <taxon>Endopterygota</taxon>
        <taxon>Hymenoptera</taxon>
        <taxon>Apocrita</taxon>
        <taxon>Aculeata</taxon>
        <taxon>Vespoidea</taxon>
        <taxon>Vespidae</taxon>
        <taxon>Vespinae</taxon>
        <taxon>Vespula</taxon>
    </lineage>
</organism>
<feature type="region of interest" description="Disordered" evidence="1">
    <location>
        <begin position="432"/>
        <end position="483"/>
    </location>
</feature>
<feature type="compositionally biased region" description="Low complexity" evidence="1">
    <location>
        <begin position="434"/>
        <end position="443"/>
    </location>
</feature>
<feature type="transmembrane region" description="Helical" evidence="2">
    <location>
        <begin position="491"/>
        <end position="509"/>
    </location>
</feature>
<sequence>YTHDRCPPHPWLFPSGRSSVSSLLSRSQIGRFCRKFPQPGAARPSPTFLILMKLDHNHRHRRHHHYHHYHHHHYQFNPTLNLFGYIIFVEVYMYLDDANLSKEMDSLDRTFYEKLELEFSLLYTTPTYAARGFEHKKEEGAENRLGPDWGTSFSRVGARKGISAKSVECGHRWTRESITRYSTGWEGCENLRVIHRSDDEQAKVSSPVTAFVKIIGQCCSNFVDIHSMNPINYSRRANRGFTRIHTKSYAADMRMYKRSNDKPMKPSQTLCIAKEDANSRGFVPVVHKCKSIGKCEARIQAITTDEARSVDAHQRDGNTLPMLKHPLHGSRHLNLYNDDDDGGRNDSFGNGVGGDSSGVTFSDELTRPQKQPTSDILPFIDRTNIPYSSVIVIVVVVEVVVPVVIAVVLISTRIWFKRNIFHQRFRNKRWFGKDGTASSSSDGDSGGDSGSDSGGDGTDGRGASGGSNSSRDDEVENSDEIRLDSTKCEATPARVAVVLVVIVVVVVVVEY</sequence>
<keyword evidence="2" id="KW-1133">Transmembrane helix</keyword>
<dbReference type="AlphaFoldDB" id="A0ABD2C5U5"/>